<keyword evidence="2" id="KW-0012">Acyltransferase</keyword>
<keyword evidence="5" id="KW-1185">Reference proteome</keyword>
<dbReference type="Proteomes" id="UP000444980">
    <property type="component" value="Unassembled WGS sequence"/>
</dbReference>
<keyword evidence="1 4" id="KW-0808">Transferase</keyword>
<evidence type="ECO:0000313" key="5">
    <source>
        <dbReference type="Proteomes" id="UP000444980"/>
    </source>
</evidence>
<dbReference type="OrthoDB" id="143110at2"/>
<dbReference type="PANTHER" id="PTHR43877">
    <property type="entry name" value="AMINOALKYLPHOSPHONATE N-ACETYLTRANSFERASE-RELATED-RELATED"/>
    <property type="match status" value="1"/>
</dbReference>
<sequence length="186" mass="19525">MPLVETVTDPGLADEVSAVAAATFPLACPPHAHPDAIAEFIKANLSTAAFAGHITAADSDVLVVRSGPGGPVVGYSLLHHRPPTDPEVAAVVVEPSSEISKIYVRPDHHAHRTGAAHSPAQALMAAAVARARERGSAVVWLGVNQQNERAQRFYEKSGFTRAGTKTFNLGGNIEHDYVLVKPAGTD</sequence>
<reference evidence="5" key="1">
    <citation type="submission" date="2019-06" db="EMBL/GenBank/DDBJ databases">
        <title>Gordonia isolated from sludge of a wastewater treatment plant.</title>
        <authorList>
            <person name="Tamura T."/>
            <person name="Aoyama K."/>
            <person name="Kang Y."/>
            <person name="Saito S."/>
            <person name="Akiyama N."/>
            <person name="Yazawa K."/>
            <person name="Gonoi T."/>
            <person name="Mikami Y."/>
        </authorList>
    </citation>
    <scope>NUCLEOTIDE SEQUENCE [LARGE SCALE GENOMIC DNA]</scope>
    <source>
        <strain evidence="5">NBRC 107697</strain>
    </source>
</reference>
<comment type="caution">
    <text evidence="4">The sequence shown here is derived from an EMBL/GenBank/DDBJ whole genome shotgun (WGS) entry which is preliminary data.</text>
</comment>
<evidence type="ECO:0000256" key="2">
    <source>
        <dbReference type="ARBA" id="ARBA00023315"/>
    </source>
</evidence>
<protein>
    <submittedName>
        <fullName evidence="4">N-acetyltransferase</fullName>
    </submittedName>
</protein>
<evidence type="ECO:0000313" key="4">
    <source>
        <dbReference type="EMBL" id="GED97852.1"/>
    </source>
</evidence>
<dbReference type="EMBL" id="BJOU01000001">
    <property type="protein sequence ID" value="GED97852.1"/>
    <property type="molecule type" value="Genomic_DNA"/>
</dbReference>
<dbReference type="SUPFAM" id="SSF55729">
    <property type="entry name" value="Acyl-CoA N-acyltransferases (Nat)"/>
    <property type="match status" value="1"/>
</dbReference>
<organism evidence="4 5">
    <name type="scientific">Gordonia crocea</name>
    <dbReference type="NCBI Taxonomy" id="589162"/>
    <lineage>
        <taxon>Bacteria</taxon>
        <taxon>Bacillati</taxon>
        <taxon>Actinomycetota</taxon>
        <taxon>Actinomycetes</taxon>
        <taxon>Mycobacteriales</taxon>
        <taxon>Gordoniaceae</taxon>
        <taxon>Gordonia</taxon>
    </lineage>
</organism>
<dbReference type="Pfam" id="PF00583">
    <property type="entry name" value="Acetyltransf_1"/>
    <property type="match status" value="1"/>
</dbReference>
<name>A0A7I9UY43_9ACTN</name>
<dbReference type="Gene3D" id="3.40.630.30">
    <property type="match status" value="1"/>
</dbReference>
<evidence type="ECO:0000259" key="3">
    <source>
        <dbReference type="PROSITE" id="PS51186"/>
    </source>
</evidence>
<evidence type="ECO:0000256" key="1">
    <source>
        <dbReference type="ARBA" id="ARBA00022679"/>
    </source>
</evidence>
<dbReference type="InterPro" id="IPR016181">
    <property type="entry name" value="Acyl_CoA_acyltransferase"/>
</dbReference>
<dbReference type="AlphaFoldDB" id="A0A7I9UY43"/>
<dbReference type="RefSeq" id="WP_161927122.1">
    <property type="nucleotide sequence ID" value="NZ_BJOU01000001.1"/>
</dbReference>
<gene>
    <name evidence="4" type="ORF">nbrc107697_18910</name>
</gene>
<feature type="domain" description="N-acetyltransferase" evidence="3">
    <location>
        <begin position="2"/>
        <end position="184"/>
    </location>
</feature>
<accession>A0A7I9UY43</accession>
<dbReference type="PROSITE" id="PS51186">
    <property type="entry name" value="GNAT"/>
    <property type="match status" value="1"/>
</dbReference>
<dbReference type="GO" id="GO:0016747">
    <property type="term" value="F:acyltransferase activity, transferring groups other than amino-acyl groups"/>
    <property type="evidence" value="ECO:0007669"/>
    <property type="project" value="InterPro"/>
</dbReference>
<dbReference type="InterPro" id="IPR050832">
    <property type="entry name" value="Bact_Acetyltransf"/>
</dbReference>
<dbReference type="InterPro" id="IPR000182">
    <property type="entry name" value="GNAT_dom"/>
</dbReference>
<proteinExistence type="predicted"/>